<organism evidence="1 2">
    <name type="scientific">Cetraspora pellucida</name>
    <dbReference type="NCBI Taxonomy" id="1433469"/>
    <lineage>
        <taxon>Eukaryota</taxon>
        <taxon>Fungi</taxon>
        <taxon>Fungi incertae sedis</taxon>
        <taxon>Mucoromycota</taxon>
        <taxon>Glomeromycotina</taxon>
        <taxon>Glomeromycetes</taxon>
        <taxon>Diversisporales</taxon>
        <taxon>Gigasporaceae</taxon>
        <taxon>Cetraspora</taxon>
    </lineage>
</organism>
<comment type="caution">
    <text evidence="1">The sequence shown here is derived from an EMBL/GenBank/DDBJ whole genome shotgun (WGS) entry which is preliminary data.</text>
</comment>
<feature type="non-terminal residue" evidence="1">
    <location>
        <position position="1"/>
    </location>
</feature>
<evidence type="ECO:0000313" key="2">
    <source>
        <dbReference type="Proteomes" id="UP000789366"/>
    </source>
</evidence>
<evidence type="ECO:0000313" key="1">
    <source>
        <dbReference type="EMBL" id="CAG8770447.1"/>
    </source>
</evidence>
<gene>
    <name evidence="1" type="ORF">SPELUC_LOCUS15747</name>
</gene>
<reference evidence="1" key="1">
    <citation type="submission" date="2021-06" db="EMBL/GenBank/DDBJ databases">
        <authorList>
            <person name="Kallberg Y."/>
            <person name="Tangrot J."/>
            <person name="Rosling A."/>
        </authorList>
    </citation>
    <scope>NUCLEOTIDE SEQUENCE</scope>
    <source>
        <strain evidence="1">28 12/20/2015</strain>
    </source>
</reference>
<sequence length="94" mass="10792">CPSLCNIKKNYYEKPNERNNAEKTYSEEPSEINNTQKTYFEKSTDHSVLTGMLSIENIENLLTLINSGKSLEKLASLDFESFDVFFLVVSYVLL</sequence>
<protein>
    <submittedName>
        <fullName evidence="1">1460_t:CDS:1</fullName>
    </submittedName>
</protein>
<name>A0ACA9QZM1_9GLOM</name>
<feature type="non-terminal residue" evidence="1">
    <location>
        <position position="94"/>
    </location>
</feature>
<keyword evidence="2" id="KW-1185">Reference proteome</keyword>
<proteinExistence type="predicted"/>
<dbReference type="Proteomes" id="UP000789366">
    <property type="component" value="Unassembled WGS sequence"/>
</dbReference>
<accession>A0ACA9QZM1</accession>
<dbReference type="EMBL" id="CAJVPW010053671">
    <property type="protein sequence ID" value="CAG8770447.1"/>
    <property type="molecule type" value="Genomic_DNA"/>
</dbReference>